<protein>
    <submittedName>
        <fullName evidence="1">Uncharacterized protein</fullName>
    </submittedName>
</protein>
<gene>
    <name evidence="1" type="ORF">MAM_08448</name>
</gene>
<dbReference type="RefSeq" id="XP_040674756.1">
    <property type="nucleotide sequence ID" value="XM_040827245.1"/>
</dbReference>
<accession>A0A0B2WKZ2</accession>
<sequence length="208" mass="22808">MSEGDSWKKYVTVGATDRVEAYLARQAWCPELSVSLPKLVDSRVVRYPPTFEWYALHYIAKGTGKWNDSILAWGLNITVPDLLKAQEELVSQLASSQRGASTSRPRTTTPVGAEVGPLGKAYLYDEAIEKFETLYSGMKPRFTAARVPRPGSPLLARKRNLGFRGALQHGCSRADGPGPGVEDRTHLVVARSCQRCRAEGGFDTTPAP</sequence>
<name>A0A0B2WKZ2_METAS</name>
<dbReference type="GeneID" id="63742903"/>
<reference evidence="1 2" key="1">
    <citation type="journal article" date="2014" name="Proc. Natl. Acad. Sci. U.S.A.">
        <title>Trajectory and genomic determinants of fungal-pathogen speciation and host adaptation.</title>
        <authorList>
            <person name="Hu X."/>
            <person name="Xiao G."/>
            <person name="Zheng P."/>
            <person name="Shang Y."/>
            <person name="Su Y."/>
            <person name="Zhang X."/>
            <person name="Liu X."/>
            <person name="Zhan S."/>
            <person name="St Leger R.J."/>
            <person name="Wang C."/>
        </authorList>
    </citation>
    <scope>NUCLEOTIDE SEQUENCE [LARGE SCALE GENOMIC DNA]</scope>
    <source>
        <strain evidence="1 2">ARSEF 1941</strain>
    </source>
</reference>
<dbReference type="Proteomes" id="UP000030816">
    <property type="component" value="Unassembled WGS sequence"/>
</dbReference>
<evidence type="ECO:0000313" key="1">
    <source>
        <dbReference type="EMBL" id="KHN93690.1"/>
    </source>
</evidence>
<proteinExistence type="predicted"/>
<dbReference type="EMBL" id="AZHE01000081">
    <property type="protein sequence ID" value="KHN93690.1"/>
    <property type="molecule type" value="Genomic_DNA"/>
</dbReference>
<evidence type="ECO:0000313" key="2">
    <source>
        <dbReference type="Proteomes" id="UP000030816"/>
    </source>
</evidence>
<keyword evidence="2" id="KW-1185">Reference proteome</keyword>
<comment type="caution">
    <text evidence="1">The sequence shown here is derived from an EMBL/GenBank/DDBJ whole genome shotgun (WGS) entry which is preliminary data.</text>
</comment>
<dbReference type="HOGENOM" id="CLU_1321157_0_0_1"/>
<organism evidence="1 2">
    <name type="scientific">Metarhizium album (strain ARSEF 1941)</name>
    <dbReference type="NCBI Taxonomy" id="1081103"/>
    <lineage>
        <taxon>Eukaryota</taxon>
        <taxon>Fungi</taxon>
        <taxon>Dikarya</taxon>
        <taxon>Ascomycota</taxon>
        <taxon>Pezizomycotina</taxon>
        <taxon>Sordariomycetes</taxon>
        <taxon>Hypocreomycetidae</taxon>
        <taxon>Hypocreales</taxon>
        <taxon>Clavicipitaceae</taxon>
        <taxon>Metarhizium</taxon>
    </lineage>
</organism>
<dbReference type="AlphaFoldDB" id="A0A0B2WKZ2"/>